<feature type="compositionally biased region" description="Low complexity" evidence="1">
    <location>
        <begin position="549"/>
        <end position="561"/>
    </location>
</feature>
<name>A0ABV6MF25_9ACTN</name>
<feature type="region of interest" description="Disordered" evidence="1">
    <location>
        <begin position="536"/>
        <end position="561"/>
    </location>
</feature>
<dbReference type="EMBL" id="JBHLUH010000081">
    <property type="protein sequence ID" value="MFC0533330.1"/>
    <property type="molecule type" value="Genomic_DNA"/>
</dbReference>
<feature type="region of interest" description="Disordered" evidence="1">
    <location>
        <begin position="303"/>
        <end position="331"/>
    </location>
</feature>
<evidence type="ECO:0000313" key="2">
    <source>
        <dbReference type="EMBL" id="MFC0533330.1"/>
    </source>
</evidence>
<comment type="caution">
    <text evidence="2">The sequence shown here is derived from an EMBL/GenBank/DDBJ whole genome shotgun (WGS) entry which is preliminary data.</text>
</comment>
<dbReference type="SUPFAM" id="SSF53300">
    <property type="entry name" value="vWA-like"/>
    <property type="match status" value="1"/>
</dbReference>
<sequence>MTVPLILRSGPVTRLDRNQRTRDPNIAVVYATADGRLELLDDGRPVGLADQVTGRFRKRYEVDIGDHQHTVELRTSPPPAQGGVYYFQTFVNIGFRVTDPMQVVRRNVDDGLKVVTDYLMAALRDITAAFPIEAAKEAEDAVNARFRHGVTIEGYLELYLCRTRLQADPAAVEYLRREQDAKWDNQAKVAEHDRDADDAQRQNSLDLIRQGGSLEQRARERDALAGRPFSMQDLLALHIESNPGDTARVIEMAVDIEARQAAYREEAEKRNWERFRYLADKNLVQPPEMGQVREGVLSGVAQPPPIAATSSGNGWDDPLPDPHHPGAAPGPADLPGLIPVYLVVDESSAMAASIEALNAGLQSLYGAVTGDPEIAEVVRLAVVSYADDAAVRMAPHAARSRAQLPAFTVGPGPARLSAAFELLRECVSRDATALKRETSSLRRPQVLLLCGGQPADDPQWMSSHNALVDRASQRYAPEVTACGVGSAPPATVLGIATQPELAFVDQTGDLVGAVDRFWAFARRRVAEYGRAVLDGDQNPLVTSPDGFRPAAEPAATPTRGE</sequence>
<reference evidence="2 3" key="1">
    <citation type="submission" date="2024-09" db="EMBL/GenBank/DDBJ databases">
        <authorList>
            <person name="Sun Q."/>
            <person name="Mori K."/>
        </authorList>
    </citation>
    <scope>NUCLEOTIDE SEQUENCE [LARGE SCALE GENOMIC DNA]</scope>
    <source>
        <strain evidence="2 3">TBRC 3947</strain>
    </source>
</reference>
<dbReference type="Proteomes" id="UP001589867">
    <property type="component" value="Unassembled WGS sequence"/>
</dbReference>
<gene>
    <name evidence="2" type="ORF">ACFFIA_37565</name>
</gene>
<organism evidence="2 3">
    <name type="scientific">Phytohabitans kaempferiae</name>
    <dbReference type="NCBI Taxonomy" id="1620943"/>
    <lineage>
        <taxon>Bacteria</taxon>
        <taxon>Bacillati</taxon>
        <taxon>Actinomycetota</taxon>
        <taxon>Actinomycetes</taxon>
        <taxon>Micromonosporales</taxon>
        <taxon>Micromonosporaceae</taxon>
    </lineage>
</organism>
<keyword evidence="3" id="KW-1185">Reference proteome</keyword>
<accession>A0ABV6MF25</accession>
<evidence type="ECO:0000313" key="3">
    <source>
        <dbReference type="Proteomes" id="UP001589867"/>
    </source>
</evidence>
<dbReference type="RefSeq" id="WP_377260792.1">
    <property type="nucleotide sequence ID" value="NZ_JBHLUH010000081.1"/>
</dbReference>
<dbReference type="InterPro" id="IPR036465">
    <property type="entry name" value="vWFA_dom_sf"/>
</dbReference>
<evidence type="ECO:0000256" key="1">
    <source>
        <dbReference type="SAM" id="MobiDB-lite"/>
    </source>
</evidence>
<proteinExistence type="predicted"/>
<evidence type="ECO:0008006" key="4">
    <source>
        <dbReference type="Google" id="ProtNLM"/>
    </source>
</evidence>
<protein>
    <recommendedName>
        <fullName evidence="4">VWFA domain-containing protein</fullName>
    </recommendedName>
</protein>